<keyword evidence="3 10" id="KW-1134">Transmembrane beta strand</keyword>
<keyword evidence="15" id="KW-1185">Reference proteome</keyword>
<dbReference type="GO" id="GO:0009279">
    <property type="term" value="C:cell outer membrane"/>
    <property type="evidence" value="ECO:0007669"/>
    <property type="project" value="UniProtKB-SubCell"/>
</dbReference>
<dbReference type="InterPro" id="IPR012910">
    <property type="entry name" value="Plug_dom"/>
</dbReference>
<dbReference type="CDD" id="cd01347">
    <property type="entry name" value="ligand_gated_channel"/>
    <property type="match status" value="1"/>
</dbReference>
<keyword evidence="9 10" id="KW-0998">Cell outer membrane</keyword>
<evidence type="ECO:0000313" key="14">
    <source>
        <dbReference type="EMBL" id="QCK16549.1"/>
    </source>
</evidence>
<dbReference type="KEGG" id="fpf:DCC35_18340"/>
<evidence type="ECO:0000256" key="6">
    <source>
        <dbReference type="ARBA" id="ARBA00023077"/>
    </source>
</evidence>
<dbReference type="PANTHER" id="PTHR30069">
    <property type="entry name" value="TONB-DEPENDENT OUTER MEMBRANE RECEPTOR"/>
    <property type="match status" value="1"/>
</dbReference>
<organism evidence="14 15">
    <name type="scientific">Mangrovivirga cuniculi</name>
    <dbReference type="NCBI Taxonomy" id="2715131"/>
    <lineage>
        <taxon>Bacteria</taxon>
        <taxon>Pseudomonadati</taxon>
        <taxon>Bacteroidota</taxon>
        <taxon>Cytophagia</taxon>
        <taxon>Cytophagales</taxon>
        <taxon>Mangrovivirgaceae</taxon>
        <taxon>Mangrovivirga</taxon>
    </lineage>
</organism>
<dbReference type="Gene3D" id="2.40.170.20">
    <property type="entry name" value="TonB-dependent receptor, beta-barrel domain"/>
    <property type="match status" value="1"/>
</dbReference>
<dbReference type="AlphaFoldDB" id="A0A4D7JKY8"/>
<dbReference type="InterPro" id="IPR037066">
    <property type="entry name" value="Plug_dom_sf"/>
</dbReference>
<dbReference type="InterPro" id="IPR000531">
    <property type="entry name" value="Beta-barrel_TonB"/>
</dbReference>
<proteinExistence type="inferred from homology"/>
<evidence type="ECO:0000256" key="1">
    <source>
        <dbReference type="ARBA" id="ARBA00004571"/>
    </source>
</evidence>
<dbReference type="Proteomes" id="UP000298616">
    <property type="component" value="Chromosome"/>
</dbReference>
<sequence>MITNNRALIFIWFFSIQTAFSQSADQGVIDSISIKELPEIVITATRTERQLTSLPMPVDIVTKEEISKINSVRLSDILNEQTGLITIPDFGNGEGIQLQGLDSQYTLILIDGVPLIGRRAGTLDLSRISVGNIKQIEIIKGASSSLYGNEALGGVINIITERPQEGFNGDVNYRYSTFNSHDLSTNLNFKKEKIGLSTFFNRFSSNGYDLQEGDLVNTVEEFYNYTLSNKLTYDFNKRTKFLLSGRLYYQNQDNVASDSLRGESQTRDWNTLLKVDHIFNNKLDAYLELYATNYQSEEYLNQASGERFTHSEFDQLFLRPEIRLNYQVNKNNSFYGGAGLTHERLERDDFFGTPQFSSPYFYIQYDGTINRNLNLILGARFDSHSVYKSQFSPKGAIRYSLNHKFAVKASVGYGFKTPDFRQLYFDFSNATIGYTVLGYNAVTTRIPQLESEGQLVSIEVPLSDFENDLKPESSIGYNLGFEFNPVSNIDLSLNLFRNDINNLIDTRVVARKTNGQNVFSYYNINRVTTQGVEFNFSYNYSEDLKLTGGYQLLYAVDRNALDVFDEGLVFARTSPDSPTFRLEVSDYFGLLNRSRHMFNFKVFYTIPEWKVDVNLRTTYRSKYGIVDSNGNSYLDRYDDFVNGYSIIDIAINKKIKKRYKIGLGADNIFNFTDPQNITNVPGRILYSTINVNF</sequence>
<keyword evidence="5" id="KW-0732">Signal</keyword>
<dbReference type="Pfam" id="PF07715">
    <property type="entry name" value="Plug"/>
    <property type="match status" value="1"/>
</dbReference>
<dbReference type="SUPFAM" id="SSF56935">
    <property type="entry name" value="Porins"/>
    <property type="match status" value="1"/>
</dbReference>
<dbReference type="InterPro" id="IPR036942">
    <property type="entry name" value="Beta-barrel_TonB_sf"/>
</dbReference>
<evidence type="ECO:0000256" key="3">
    <source>
        <dbReference type="ARBA" id="ARBA00022452"/>
    </source>
</evidence>
<evidence type="ECO:0000259" key="13">
    <source>
        <dbReference type="Pfam" id="PF07715"/>
    </source>
</evidence>
<feature type="domain" description="TonB-dependent receptor-like beta-barrel" evidence="12">
    <location>
        <begin position="174"/>
        <end position="668"/>
    </location>
</feature>
<dbReference type="Gene3D" id="2.170.130.10">
    <property type="entry name" value="TonB-dependent receptor, plug domain"/>
    <property type="match status" value="1"/>
</dbReference>
<dbReference type="OrthoDB" id="1109239at2"/>
<keyword evidence="7 10" id="KW-0472">Membrane</keyword>
<protein>
    <submittedName>
        <fullName evidence="14">TonB-dependent receptor</fullName>
    </submittedName>
</protein>
<evidence type="ECO:0000256" key="4">
    <source>
        <dbReference type="ARBA" id="ARBA00022692"/>
    </source>
</evidence>
<reference evidence="14 15" key="1">
    <citation type="submission" date="2018-04" db="EMBL/GenBank/DDBJ databases">
        <title>Complete genome uncultured novel isolate.</title>
        <authorList>
            <person name="Merlino G."/>
        </authorList>
    </citation>
    <scope>NUCLEOTIDE SEQUENCE [LARGE SCALE GENOMIC DNA]</scope>
    <source>
        <strain evidence="15">R1DC9</strain>
    </source>
</reference>
<name>A0A4D7JKY8_9BACT</name>
<keyword evidence="6 11" id="KW-0798">TonB box</keyword>
<dbReference type="Pfam" id="PF00593">
    <property type="entry name" value="TonB_dep_Rec_b-barrel"/>
    <property type="match status" value="1"/>
</dbReference>
<evidence type="ECO:0000256" key="9">
    <source>
        <dbReference type="ARBA" id="ARBA00023237"/>
    </source>
</evidence>
<dbReference type="PROSITE" id="PS52016">
    <property type="entry name" value="TONB_DEPENDENT_REC_3"/>
    <property type="match status" value="1"/>
</dbReference>
<evidence type="ECO:0000259" key="12">
    <source>
        <dbReference type="Pfam" id="PF00593"/>
    </source>
</evidence>
<dbReference type="EMBL" id="CP028923">
    <property type="protein sequence ID" value="QCK16549.1"/>
    <property type="molecule type" value="Genomic_DNA"/>
</dbReference>
<keyword evidence="2 10" id="KW-0813">Transport</keyword>
<evidence type="ECO:0000313" key="15">
    <source>
        <dbReference type="Proteomes" id="UP000298616"/>
    </source>
</evidence>
<evidence type="ECO:0000256" key="2">
    <source>
        <dbReference type="ARBA" id="ARBA00022448"/>
    </source>
</evidence>
<evidence type="ECO:0000256" key="11">
    <source>
        <dbReference type="RuleBase" id="RU003357"/>
    </source>
</evidence>
<dbReference type="InterPro" id="IPR039426">
    <property type="entry name" value="TonB-dep_rcpt-like"/>
</dbReference>
<keyword evidence="4 10" id="KW-0812">Transmembrane</keyword>
<feature type="domain" description="TonB-dependent receptor plug" evidence="13">
    <location>
        <begin position="52"/>
        <end position="155"/>
    </location>
</feature>
<gene>
    <name evidence="14" type="ORF">DCC35_18340</name>
</gene>
<comment type="similarity">
    <text evidence="10 11">Belongs to the TonB-dependent receptor family.</text>
</comment>
<dbReference type="GO" id="GO:0015344">
    <property type="term" value="F:siderophore uptake transmembrane transporter activity"/>
    <property type="evidence" value="ECO:0007669"/>
    <property type="project" value="TreeGrafter"/>
</dbReference>
<comment type="subcellular location">
    <subcellularLocation>
        <location evidence="1 10">Cell outer membrane</location>
        <topology evidence="1 10">Multi-pass membrane protein</topology>
    </subcellularLocation>
</comment>
<evidence type="ECO:0000256" key="5">
    <source>
        <dbReference type="ARBA" id="ARBA00022729"/>
    </source>
</evidence>
<evidence type="ECO:0000256" key="8">
    <source>
        <dbReference type="ARBA" id="ARBA00023170"/>
    </source>
</evidence>
<dbReference type="GO" id="GO:0044718">
    <property type="term" value="P:siderophore transmembrane transport"/>
    <property type="evidence" value="ECO:0007669"/>
    <property type="project" value="TreeGrafter"/>
</dbReference>
<dbReference type="RefSeq" id="WP_137092140.1">
    <property type="nucleotide sequence ID" value="NZ_CP028923.1"/>
</dbReference>
<keyword evidence="8 14" id="KW-0675">Receptor</keyword>
<dbReference type="PANTHER" id="PTHR30069:SF29">
    <property type="entry name" value="HEMOGLOBIN AND HEMOGLOBIN-HAPTOGLOBIN-BINDING PROTEIN 1-RELATED"/>
    <property type="match status" value="1"/>
</dbReference>
<accession>A0A4D7JKY8</accession>
<evidence type="ECO:0000256" key="10">
    <source>
        <dbReference type="PROSITE-ProRule" id="PRU01360"/>
    </source>
</evidence>
<evidence type="ECO:0000256" key="7">
    <source>
        <dbReference type="ARBA" id="ARBA00023136"/>
    </source>
</evidence>